<evidence type="ECO:0000256" key="5">
    <source>
        <dbReference type="ARBA" id="ARBA00023270"/>
    </source>
</evidence>
<evidence type="ECO:0000256" key="4">
    <source>
        <dbReference type="ARBA" id="ARBA00023239"/>
    </source>
</evidence>
<dbReference type="EC" id="4.1.2.4" evidence="2"/>
<organism evidence="9 10">
    <name type="scientific">Rhizodiscina lignyota</name>
    <dbReference type="NCBI Taxonomy" id="1504668"/>
    <lineage>
        <taxon>Eukaryota</taxon>
        <taxon>Fungi</taxon>
        <taxon>Dikarya</taxon>
        <taxon>Ascomycota</taxon>
        <taxon>Pezizomycotina</taxon>
        <taxon>Dothideomycetes</taxon>
        <taxon>Pleosporomycetidae</taxon>
        <taxon>Aulographales</taxon>
        <taxon>Rhizodiscinaceae</taxon>
        <taxon>Rhizodiscina</taxon>
    </lineage>
</organism>
<evidence type="ECO:0000256" key="1">
    <source>
        <dbReference type="ARBA" id="ARBA00010936"/>
    </source>
</evidence>
<feature type="active site" description="Proton donor/acceptor" evidence="8">
    <location>
        <position position="236"/>
    </location>
</feature>
<feature type="active site" description="Schiff-base intermediate with acetaldehyde" evidence="8">
    <location>
        <position position="199"/>
    </location>
</feature>
<evidence type="ECO:0000256" key="2">
    <source>
        <dbReference type="ARBA" id="ARBA00012515"/>
    </source>
</evidence>
<keyword evidence="3" id="KW-0963">Cytoplasm</keyword>
<evidence type="ECO:0000256" key="6">
    <source>
        <dbReference type="ARBA" id="ARBA00032755"/>
    </source>
</evidence>
<evidence type="ECO:0000313" key="9">
    <source>
        <dbReference type="EMBL" id="KAF2104752.1"/>
    </source>
</evidence>
<dbReference type="Gene3D" id="3.20.20.70">
    <property type="entry name" value="Aldolase class I"/>
    <property type="match status" value="1"/>
</dbReference>
<dbReference type="InterPro" id="IPR011343">
    <property type="entry name" value="DeoC"/>
</dbReference>
<dbReference type="OrthoDB" id="70823at2759"/>
<dbReference type="HAMAP" id="MF_00114">
    <property type="entry name" value="DeoC_type1"/>
    <property type="match status" value="1"/>
</dbReference>
<accession>A0A9P4IRF9</accession>
<comment type="caution">
    <text evidence="9">The sequence shown here is derived from an EMBL/GenBank/DDBJ whole genome shotgun (WGS) entry which is preliminary data.</text>
</comment>
<dbReference type="SUPFAM" id="SSF51569">
    <property type="entry name" value="Aldolase"/>
    <property type="match status" value="1"/>
</dbReference>
<dbReference type="SMART" id="SM01133">
    <property type="entry name" value="DeoC"/>
    <property type="match status" value="1"/>
</dbReference>
<comment type="catalytic activity">
    <reaction evidence="7">
        <text>2-deoxy-D-ribose 5-phosphate = D-glyceraldehyde 3-phosphate + acetaldehyde</text>
        <dbReference type="Rhea" id="RHEA:12821"/>
        <dbReference type="ChEBI" id="CHEBI:15343"/>
        <dbReference type="ChEBI" id="CHEBI:59776"/>
        <dbReference type="ChEBI" id="CHEBI:62877"/>
        <dbReference type="EC" id="4.1.2.4"/>
    </reaction>
</comment>
<sequence>MMQNLTNEEWHSLIKSIESKLIEPKDAPLASMSAAEAAAFIDHTLLKPDAEPEQIDKLCDEAKKYNFKTVCVRLNYVARAVKKLSGTSVGIACVIDFPEGTADWEAKEKELAAAIEAGTTEADAVLNRSYLHRARTTSSSGLLEKLPDYVSTFSDLSKLRYVASRPTTLKLILETSQLSTDEIIAASVLAHYAGFDFIKTSTGFCERGATVEDVRLMKSVAIAAAKETADEPMQIKASGGIRSFNDMQKMAAAGATRIGASAGVTIVEEASGVRDGETHDAGQNGGY</sequence>
<dbReference type="CDD" id="cd00959">
    <property type="entry name" value="DeoC"/>
    <property type="match status" value="1"/>
</dbReference>
<evidence type="ECO:0000256" key="7">
    <source>
        <dbReference type="ARBA" id="ARBA00048791"/>
    </source>
</evidence>
<dbReference type="PIRSF" id="PIRSF001357">
    <property type="entry name" value="DeoC"/>
    <property type="match status" value="1"/>
</dbReference>
<reference evidence="9" key="1">
    <citation type="journal article" date="2020" name="Stud. Mycol.">
        <title>101 Dothideomycetes genomes: a test case for predicting lifestyles and emergence of pathogens.</title>
        <authorList>
            <person name="Haridas S."/>
            <person name="Albert R."/>
            <person name="Binder M."/>
            <person name="Bloem J."/>
            <person name="Labutti K."/>
            <person name="Salamov A."/>
            <person name="Andreopoulos B."/>
            <person name="Baker S."/>
            <person name="Barry K."/>
            <person name="Bills G."/>
            <person name="Bluhm B."/>
            <person name="Cannon C."/>
            <person name="Castanera R."/>
            <person name="Culley D."/>
            <person name="Daum C."/>
            <person name="Ezra D."/>
            <person name="Gonzalez J."/>
            <person name="Henrissat B."/>
            <person name="Kuo A."/>
            <person name="Liang C."/>
            <person name="Lipzen A."/>
            <person name="Lutzoni F."/>
            <person name="Magnuson J."/>
            <person name="Mondo S."/>
            <person name="Nolan M."/>
            <person name="Ohm R."/>
            <person name="Pangilinan J."/>
            <person name="Park H.-J."/>
            <person name="Ramirez L."/>
            <person name="Alfaro M."/>
            <person name="Sun H."/>
            <person name="Tritt A."/>
            <person name="Yoshinaga Y."/>
            <person name="Zwiers L.-H."/>
            <person name="Turgeon B."/>
            <person name="Goodwin S."/>
            <person name="Spatafora J."/>
            <person name="Crous P."/>
            <person name="Grigoriev I."/>
        </authorList>
    </citation>
    <scope>NUCLEOTIDE SEQUENCE</scope>
    <source>
        <strain evidence="9">CBS 133067</strain>
    </source>
</reference>
<dbReference type="PANTHER" id="PTHR10889:SF1">
    <property type="entry name" value="DEOXYRIBOSE-PHOSPHATE ALDOLASE"/>
    <property type="match status" value="1"/>
</dbReference>
<dbReference type="InterPro" id="IPR002915">
    <property type="entry name" value="DeoC/FbaB/LacD_aldolase"/>
</dbReference>
<gene>
    <name evidence="9" type="ORF">NA57DRAFT_70959</name>
</gene>
<keyword evidence="5 8" id="KW-0704">Schiff base</keyword>
<dbReference type="AlphaFoldDB" id="A0A9P4IRF9"/>
<evidence type="ECO:0000313" key="10">
    <source>
        <dbReference type="Proteomes" id="UP000799772"/>
    </source>
</evidence>
<dbReference type="PANTHER" id="PTHR10889">
    <property type="entry name" value="DEOXYRIBOSE-PHOSPHATE ALDOLASE"/>
    <property type="match status" value="1"/>
</dbReference>
<proteinExistence type="inferred from homology"/>
<dbReference type="Proteomes" id="UP000799772">
    <property type="component" value="Unassembled WGS sequence"/>
</dbReference>
<name>A0A9P4IRF9_9PEZI</name>
<evidence type="ECO:0000256" key="8">
    <source>
        <dbReference type="PIRSR" id="PIRSR001357-50"/>
    </source>
</evidence>
<keyword evidence="4" id="KW-0456">Lyase</keyword>
<evidence type="ECO:0000256" key="3">
    <source>
        <dbReference type="ARBA" id="ARBA00022490"/>
    </source>
</evidence>
<dbReference type="GO" id="GO:0004139">
    <property type="term" value="F:deoxyribose-phosphate aldolase activity"/>
    <property type="evidence" value="ECO:0007669"/>
    <property type="project" value="UniProtKB-EC"/>
</dbReference>
<keyword evidence="10" id="KW-1185">Reference proteome</keyword>
<protein>
    <recommendedName>
        <fullName evidence="2">deoxyribose-phosphate aldolase</fullName>
        <ecNumber evidence="2">4.1.2.4</ecNumber>
    </recommendedName>
    <alternativeName>
        <fullName evidence="6">2-deoxy-D-ribose 5-phosphate aldolase</fullName>
    </alternativeName>
</protein>
<dbReference type="GO" id="GO:0016052">
    <property type="term" value="P:carbohydrate catabolic process"/>
    <property type="evidence" value="ECO:0007669"/>
    <property type="project" value="TreeGrafter"/>
</dbReference>
<dbReference type="NCBIfam" id="TIGR00126">
    <property type="entry name" value="deoC"/>
    <property type="match status" value="1"/>
</dbReference>
<comment type="similarity">
    <text evidence="1">Belongs to the DeoC/FbaB aldolase family. DeoC type 1 subfamily.</text>
</comment>
<dbReference type="EMBL" id="ML978121">
    <property type="protein sequence ID" value="KAF2104752.1"/>
    <property type="molecule type" value="Genomic_DNA"/>
</dbReference>
<dbReference type="InterPro" id="IPR013785">
    <property type="entry name" value="Aldolase_TIM"/>
</dbReference>
<dbReference type="GO" id="GO:0009264">
    <property type="term" value="P:deoxyribonucleotide catabolic process"/>
    <property type="evidence" value="ECO:0007669"/>
    <property type="project" value="InterPro"/>
</dbReference>
<dbReference type="Pfam" id="PF01791">
    <property type="entry name" value="DeoC"/>
    <property type="match status" value="1"/>
</dbReference>
<dbReference type="InterPro" id="IPR028581">
    <property type="entry name" value="DeoC_typeI"/>
</dbReference>
<dbReference type="GO" id="GO:0005737">
    <property type="term" value="C:cytoplasm"/>
    <property type="evidence" value="ECO:0007669"/>
    <property type="project" value="InterPro"/>
</dbReference>